<dbReference type="EMBL" id="VOOR01000013">
    <property type="protein sequence ID" value="TXB63722.1"/>
    <property type="molecule type" value="Genomic_DNA"/>
</dbReference>
<dbReference type="HAMAP" id="MF_01471">
    <property type="entry name" value="Cas2"/>
    <property type="match status" value="1"/>
</dbReference>
<comment type="cofactor">
    <cofactor evidence="1 9">
        <name>Mg(2+)</name>
        <dbReference type="ChEBI" id="CHEBI:18420"/>
    </cofactor>
</comment>
<dbReference type="Gene3D" id="3.30.70.240">
    <property type="match status" value="1"/>
</dbReference>
<evidence type="ECO:0000256" key="3">
    <source>
        <dbReference type="ARBA" id="ARBA00022722"/>
    </source>
</evidence>
<protein>
    <recommendedName>
        <fullName evidence="9">CRISPR-associated endoribonuclease Cas2</fullName>
        <ecNumber evidence="9">3.1.-.-</ecNumber>
    </recommendedName>
</protein>
<dbReference type="SUPFAM" id="SSF143430">
    <property type="entry name" value="TTP0101/SSO1404-like"/>
    <property type="match status" value="1"/>
</dbReference>
<evidence type="ECO:0000256" key="8">
    <source>
        <dbReference type="ARBA" id="ARBA00023118"/>
    </source>
</evidence>
<dbReference type="Pfam" id="PF09827">
    <property type="entry name" value="CRISPR_Cas2"/>
    <property type="match status" value="1"/>
</dbReference>
<accession>A0A5C6RQR2</accession>
<dbReference type="PANTHER" id="PTHR34405">
    <property type="entry name" value="CRISPR-ASSOCIATED ENDORIBONUCLEASE CAS2"/>
    <property type="match status" value="1"/>
</dbReference>
<keyword evidence="4 9" id="KW-0479">Metal-binding</keyword>
<comment type="similarity">
    <text evidence="2 9">Belongs to the CRISPR-associated endoribonuclease Cas2 protein family.</text>
</comment>
<dbReference type="RefSeq" id="WP_147166898.1">
    <property type="nucleotide sequence ID" value="NZ_VOOR01000013.1"/>
</dbReference>
<evidence type="ECO:0000256" key="7">
    <source>
        <dbReference type="ARBA" id="ARBA00022842"/>
    </source>
</evidence>
<keyword evidence="5 9" id="KW-0255">Endonuclease</keyword>
<dbReference type="NCBIfam" id="TIGR01573">
    <property type="entry name" value="cas2"/>
    <property type="match status" value="1"/>
</dbReference>
<evidence type="ECO:0000313" key="10">
    <source>
        <dbReference type="EMBL" id="TXB63722.1"/>
    </source>
</evidence>
<dbReference type="AlphaFoldDB" id="A0A5C6RQR2"/>
<dbReference type="GO" id="GO:0043571">
    <property type="term" value="P:maintenance of CRISPR repeat elements"/>
    <property type="evidence" value="ECO:0007669"/>
    <property type="project" value="UniProtKB-UniRule"/>
</dbReference>
<sequence>MARPKKVAYDLREKLRLVMEAGLGPQPEGGNAGSPWEDMPVLNDRIRAILQLVRRPSENTYDMVYLVMYDIEDDRVRNHIAKYLLSKGCIRIQKSVYMARTHQKVFAEISDALKDVQAAYDNHDSILLVPVQSSTVGSMKIIGKDIQVESLTDPPNTLFY</sequence>
<keyword evidence="6 9" id="KW-0378">Hydrolase</keyword>
<feature type="binding site" evidence="9">
    <location>
        <position position="70"/>
    </location>
    <ligand>
        <name>Mg(2+)</name>
        <dbReference type="ChEBI" id="CHEBI:18420"/>
        <note>catalytic</note>
    </ligand>
</feature>
<evidence type="ECO:0000256" key="9">
    <source>
        <dbReference type="HAMAP-Rule" id="MF_01471"/>
    </source>
</evidence>
<dbReference type="GO" id="GO:0046872">
    <property type="term" value="F:metal ion binding"/>
    <property type="evidence" value="ECO:0007669"/>
    <property type="project" value="UniProtKB-UniRule"/>
</dbReference>
<name>A0A5C6RQR2_9BACT</name>
<dbReference type="GO" id="GO:0004521">
    <property type="term" value="F:RNA endonuclease activity"/>
    <property type="evidence" value="ECO:0007669"/>
    <property type="project" value="InterPro"/>
</dbReference>
<reference evidence="10 11" key="1">
    <citation type="submission" date="2019-08" db="EMBL/GenBank/DDBJ databases">
        <title>Genome of Phaeodactylibacter luteus.</title>
        <authorList>
            <person name="Bowman J.P."/>
        </authorList>
    </citation>
    <scope>NUCLEOTIDE SEQUENCE [LARGE SCALE GENOMIC DNA]</scope>
    <source>
        <strain evidence="10 11">KCTC 42180</strain>
    </source>
</reference>
<comment type="caution">
    <text evidence="10">The sequence shown here is derived from an EMBL/GenBank/DDBJ whole genome shotgun (WGS) entry which is preliminary data.</text>
</comment>
<evidence type="ECO:0000256" key="5">
    <source>
        <dbReference type="ARBA" id="ARBA00022759"/>
    </source>
</evidence>
<keyword evidence="11" id="KW-1185">Reference proteome</keyword>
<keyword evidence="3 9" id="KW-0540">Nuclease</keyword>
<dbReference type="EC" id="3.1.-.-" evidence="9"/>
<keyword evidence="8 9" id="KW-0051">Antiviral defense</keyword>
<evidence type="ECO:0000313" key="11">
    <source>
        <dbReference type="Proteomes" id="UP000321580"/>
    </source>
</evidence>
<dbReference type="OrthoDB" id="960081at2"/>
<comment type="function">
    <text evidence="9">CRISPR (clustered regularly interspaced short palindromic repeat), is an adaptive immune system that provides protection against mobile genetic elements (viruses, transposable elements and conjugative plasmids). CRISPR clusters contain sequences complementary to antecedent mobile elements and target invading nucleic acids. CRISPR clusters are transcribed and processed into CRISPR RNA (crRNA). Functions as a ssRNA-specific endoribonuclease. Involved in the integration of spacer DNA into the CRISPR cassette.</text>
</comment>
<evidence type="ECO:0000256" key="2">
    <source>
        <dbReference type="ARBA" id="ARBA00009959"/>
    </source>
</evidence>
<proteinExistence type="inferred from homology"/>
<dbReference type="PANTHER" id="PTHR34405:SF3">
    <property type="entry name" value="CRISPR-ASSOCIATED ENDORIBONUCLEASE CAS2 3"/>
    <property type="match status" value="1"/>
</dbReference>
<evidence type="ECO:0000256" key="1">
    <source>
        <dbReference type="ARBA" id="ARBA00001946"/>
    </source>
</evidence>
<evidence type="ECO:0000256" key="6">
    <source>
        <dbReference type="ARBA" id="ARBA00022801"/>
    </source>
</evidence>
<dbReference type="Proteomes" id="UP000321580">
    <property type="component" value="Unassembled WGS sequence"/>
</dbReference>
<dbReference type="GO" id="GO:0016787">
    <property type="term" value="F:hydrolase activity"/>
    <property type="evidence" value="ECO:0007669"/>
    <property type="project" value="UniProtKB-KW"/>
</dbReference>
<gene>
    <name evidence="9 10" type="primary">cas2</name>
    <name evidence="10" type="ORF">FRY97_07835</name>
</gene>
<dbReference type="InterPro" id="IPR019199">
    <property type="entry name" value="Virulence_VapD/CRISPR_Cas2"/>
</dbReference>
<dbReference type="GO" id="GO:0051607">
    <property type="term" value="P:defense response to virus"/>
    <property type="evidence" value="ECO:0007669"/>
    <property type="project" value="UniProtKB-UniRule"/>
</dbReference>
<organism evidence="10 11">
    <name type="scientific">Phaeodactylibacter luteus</name>
    <dbReference type="NCBI Taxonomy" id="1564516"/>
    <lineage>
        <taxon>Bacteria</taxon>
        <taxon>Pseudomonadati</taxon>
        <taxon>Bacteroidota</taxon>
        <taxon>Saprospiria</taxon>
        <taxon>Saprospirales</taxon>
        <taxon>Haliscomenobacteraceae</taxon>
        <taxon>Phaeodactylibacter</taxon>
    </lineage>
</organism>
<keyword evidence="7 9" id="KW-0460">Magnesium</keyword>
<evidence type="ECO:0000256" key="4">
    <source>
        <dbReference type="ARBA" id="ARBA00022723"/>
    </source>
</evidence>
<comment type="subunit">
    <text evidence="9">Homodimer, forms a heterotetramer with a Cas1 homodimer.</text>
</comment>
<dbReference type="InterPro" id="IPR021127">
    <property type="entry name" value="CRISPR_associated_Cas2"/>
</dbReference>